<organism evidence="2 3">
    <name type="scientific">Heligmosomoides polygyrus</name>
    <name type="common">Parasitic roundworm</name>
    <dbReference type="NCBI Taxonomy" id="6339"/>
    <lineage>
        <taxon>Eukaryota</taxon>
        <taxon>Metazoa</taxon>
        <taxon>Ecdysozoa</taxon>
        <taxon>Nematoda</taxon>
        <taxon>Chromadorea</taxon>
        <taxon>Rhabditida</taxon>
        <taxon>Rhabditina</taxon>
        <taxon>Rhabditomorpha</taxon>
        <taxon>Strongyloidea</taxon>
        <taxon>Heligmosomidae</taxon>
        <taxon>Heligmosomoides</taxon>
    </lineage>
</organism>
<name>A0A183FEM0_HELPZ</name>
<dbReference type="EMBL" id="UZAH01025371">
    <property type="protein sequence ID" value="VDO62528.1"/>
    <property type="molecule type" value="Genomic_DNA"/>
</dbReference>
<reference evidence="1 2" key="1">
    <citation type="submission" date="2018-11" db="EMBL/GenBank/DDBJ databases">
        <authorList>
            <consortium name="Pathogen Informatics"/>
        </authorList>
    </citation>
    <scope>NUCLEOTIDE SEQUENCE [LARGE SCALE GENOMIC DNA]</scope>
</reference>
<dbReference type="WBParaSite" id="HPBE_0000484201-mRNA-1">
    <property type="protein sequence ID" value="HPBE_0000484201-mRNA-1"/>
    <property type="gene ID" value="HPBE_0000484201"/>
</dbReference>
<evidence type="ECO:0000313" key="2">
    <source>
        <dbReference type="Proteomes" id="UP000050761"/>
    </source>
</evidence>
<accession>A0A183FEM0</accession>
<keyword evidence="2" id="KW-1185">Reference proteome</keyword>
<proteinExistence type="predicted"/>
<protein>
    <submittedName>
        <fullName evidence="1 3">Uncharacterized protein</fullName>
    </submittedName>
</protein>
<gene>
    <name evidence="1" type="ORF">HPBE_LOCUS4843</name>
</gene>
<dbReference type="Proteomes" id="UP000050761">
    <property type="component" value="Unassembled WGS sequence"/>
</dbReference>
<evidence type="ECO:0000313" key="3">
    <source>
        <dbReference type="WBParaSite" id="HPBE_0000484201-mRNA-1"/>
    </source>
</evidence>
<reference evidence="3" key="2">
    <citation type="submission" date="2019-09" db="UniProtKB">
        <authorList>
            <consortium name="WormBaseParasite"/>
        </authorList>
    </citation>
    <scope>IDENTIFICATION</scope>
</reference>
<accession>A0A3P8ADJ6</accession>
<sequence length="170" mass="19144">MVGDVVLKVHADLWTSIGDDEDEKVRRRPMELPEPAKWRCWFSMISRTAAARGGSAIFMLLLLTDRRRRRPMCSSSPFLLSAAGPGDYNMGRLSGFIARPLLRHAVVLRRLAGPRRHTADNVLAPCGVSQLAPRRYPSLPQRFRFENARRLVVVAVTSRLLTRVRTVAPS</sequence>
<evidence type="ECO:0000313" key="1">
    <source>
        <dbReference type="EMBL" id="VDO62528.1"/>
    </source>
</evidence>
<dbReference type="AlphaFoldDB" id="A0A183FEM0"/>